<dbReference type="InterPro" id="IPR010982">
    <property type="entry name" value="Lambda_DNA-bd_dom_sf"/>
</dbReference>
<comment type="caution">
    <text evidence="2">The sequence shown here is derived from an EMBL/GenBank/DDBJ whole genome shotgun (WGS) entry which is preliminary data.</text>
</comment>
<dbReference type="InterPro" id="IPR001387">
    <property type="entry name" value="Cro/C1-type_HTH"/>
</dbReference>
<dbReference type="SUPFAM" id="SSF47413">
    <property type="entry name" value="lambda repressor-like DNA-binding domains"/>
    <property type="match status" value="1"/>
</dbReference>
<name>A0ABT9MS48_9ACTN</name>
<dbReference type="SMART" id="SM00530">
    <property type="entry name" value="HTH_XRE"/>
    <property type="match status" value="1"/>
</dbReference>
<dbReference type="Gene3D" id="1.10.260.40">
    <property type="entry name" value="lambda repressor-like DNA-binding domains"/>
    <property type="match status" value="1"/>
</dbReference>
<dbReference type="Proteomes" id="UP001240984">
    <property type="component" value="Unassembled WGS sequence"/>
</dbReference>
<dbReference type="Pfam" id="PF17765">
    <property type="entry name" value="MLTR_LBD"/>
    <property type="match status" value="1"/>
</dbReference>
<evidence type="ECO:0000313" key="3">
    <source>
        <dbReference type="Proteomes" id="UP001240984"/>
    </source>
</evidence>
<evidence type="ECO:0000259" key="1">
    <source>
        <dbReference type="PROSITE" id="PS50943"/>
    </source>
</evidence>
<dbReference type="PANTHER" id="PTHR35010">
    <property type="entry name" value="BLL4672 PROTEIN-RELATED"/>
    <property type="match status" value="1"/>
</dbReference>
<dbReference type="RefSeq" id="WP_306829417.1">
    <property type="nucleotide sequence ID" value="NZ_JAUSRA010000001.1"/>
</dbReference>
<gene>
    <name evidence="2" type="ORF">J2S43_002782</name>
</gene>
<dbReference type="CDD" id="cd00093">
    <property type="entry name" value="HTH_XRE"/>
    <property type="match status" value="1"/>
</dbReference>
<accession>A0ABT9MS48</accession>
<protein>
    <submittedName>
        <fullName evidence="2">Transcriptional regulator with XRE-family HTH domain</fullName>
    </submittedName>
</protein>
<organism evidence="2 3">
    <name type="scientific">Catenuloplanes nepalensis</name>
    <dbReference type="NCBI Taxonomy" id="587533"/>
    <lineage>
        <taxon>Bacteria</taxon>
        <taxon>Bacillati</taxon>
        <taxon>Actinomycetota</taxon>
        <taxon>Actinomycetes</taxon>
        <taxon>Micromonosporales</taxon>
        <taxon>Micromonosporaceae</taxon>
        <taxon>Catenuloplanes</taxon>
    </lineage>
</organism>
<evidence type="ECO:0000313" key="2">
    <source>
        <dbReference type="EMBL" id="MDP9794270.1"/>
    </source>
</evidence>
<dbReference type="PROSITE" id="PS50943">
    <property type="entry name" value="HTH_CROC1"/>
    <property type="match status" value="1"/>
</dbReference>
<feature type="domain" description="HTH cro/C1-type" evidence="1">
    <location>
        <begin position="35"/>
        <end position="82"/>
    </location>
</feature>
<proteinExistence type="predicted"/>
<sequence length="272" mass="30540">MTDRARLAGFLRARREALRPEEVGLPRGSRRRTGGLRREEVAALAGISVDYYNRIEQQRGSVPSEPVLGGLARALRLSLSERDHLYRLAGFPQRIRDDHPSPVMMRIVDDLSDVPAVLFTRLGVVLLQTRPAVALIGDWTRFTGLSRYLVYRWFTDPVVRDLHPAEDRPPHGRDLTARLRAVHGTDPGGPAGEIVAALLADSPEFAEIWRRHEADVVRHHGLRRLLHPQLGELELYCTRILDPVQSHRLLVFTAVPGSPSQEKLRLLAAVGE</sequence>
<dbReference type="Gene3D" id="3.30.450.180">
    <property type="match status" value="1"/>
</dbReference>
<dbReference type="InterPro" id="IPR041413">
    <property type="entry name" value="MLTR_LBD"/>
</dbReference>
<dbReference type="Pfam" id="PF13560">
    <property type="entry name" value="HTH_31"/>
    <property type="match status" value="1"/>
</dbReference>
<dbReference type="EMBL" id="JAUSRA010000001">
    <property type="protein sequence ID" value="MDP9794270.1"/>
    <property type="molecule type" value="Genomic_DNA"/>
</dbReference>
<dbReference type="PANTHER" id="PTHR35010:SF2">
    <property type="entry name" value="BLL4672 PROTEIN"/>
    <property type="match status" value="1"/>
</dbReference>
<reference evidence="2 3" key="1">
    <citation type="submission" date="2023-07" db="EMBL/GenBank/DDBJ databases">
        <title>Sequencing the genomes of 1000 actinobacteria strains.</title>
        <authorList>
            <person name="Klenk H.-P."/>
        </authorList>
    </citation>
    <scope>NUCLEOTIDE SEQUENCE [LARGE SCALE GENOMIC DNA]</scope>
    <source>
        <strain evidence="2 3">DSM 44710</strain>
    </source>
</reference>
<keyword evidence="3" id="KW-1185">Reference proteome</keyword>